<reference evidence="2 3" key="1">
    <citation type="journal article" date="2021" name="Sci. Rep.">
        <title>The genome of the diatom Chaetoceros tenuissimus carries an ancient integrated fragment of an extant virus.</title>
        <authorList>
            <person name="Hongo Y."/>
            <person name="Kimura K."/>
            <person name="Takaki Y."/>
            <person name="Yoshida Y."/>
            <person name="Baba S."/>
            <person name="Kobayashi G."/>
            <person name="Nagasaki K."/>
            <person name="Hano T."/>
            <person name="Tomaru Y."/>
        </authorList>
    </citation>
    <scope>NUCLEOTIDE SEQUENCE [LARGE SCALE GENOMIC DNA]</scope>
    <source>
        <strain evidence="2 3">NIES-3715</strain>
    </source>
</reference>
<accession>A0AAD3CI70</accession>
<evidence type="ECO:0000313" key="3">
    <source>
        <dbReference type="Proteomes" id="UP001054902"/>
    </source>
</evidence>
<comment type="caution">
    <text evidence="2">The sequence shown here is derived from an EMBL/GenBank/DDBJ whole genome shotgun (WGS) entry which is preliminary data.</text>
</comment>
<keyword evidence="3" id="KW-1185">Reference proteome</keyword>
<dbReference type="AlphaFoldDB" id="A0AAD3CI70"/>
<evidence type="ECO:0000259" key="1">
    <source>
        <dbReference type="Pfam" id="PF10512"/>
    </source>
</evidence>
<dbReference type="InterPro" id="IPR046466">
    <property type="entry name" value="Borealin_C"/>
</dbReference>
<organism evidence="2 3">
    <name type="scientific">Chaetoceros tenuissimus</name>
    <dbReference type="NCBI Taxonomy" id="426638"/>
    <lineage>
        <taxon>Eukaryota</taxon>
        <taxon>Sar</taxon>
        <taxon>Stramenopiles</taxon>
        <taxon>Ochrophyta</taxon>
        <taxon>Bacillariophyta</taxon>
        <taxon>Coscinodiscophyceae</taxon>
        <taxon>Chaetocerotophycidae</taxon>
        <taxon>Chaetocerotales</taxon>
        <taxon>Chaetocerotaceae</taxon>
        <taxon>Chaetoceros</taxon>
    </lineage>
</organism>
<sequence length="251" mass="28002">MPSTRSTRRAATRTNTKRTILSALDENAPLTSTDLKLTNNDSLPNLDILQSSSIQSILSDIKSNITANQEALEIQAAEISKKTQAEFFIGMMKLDKKIKHMTIKEFNQQFETDIIQDFSSIQISTQPVRSMPLNKRDFKALETPVRQMARGKFAPTPGTILRTVKKGEAVFSINGSPVDQKEEGDLIATVSKKRRGNNEEAVGFDIMIDGQSINLSDETTMQYLTPAMKNEAKDQLNVLKDQLSKLLSHLD</sequence>
<feature type="domain" description="Borealin C-terminal" evidence="1">
    <location>
        <begin position="151"/>
        <end position="248"/>
    </location>
</feature>
<dbReference type="Pfam" id="PF10512">
    <property type="entry name" value="Borealin"/>
    <property type="match status" value="1"/>
</dbReference>
<dbReference type="Proteomes" id="UP001054902">
    <property type="component" value="Unassembled WGS sequence"/>
</dbReference>
<evidence type="ECO:0000313" key="2">
    <source>
        <dbReference type="EMBL" id="GFH46316.1"/>
    </source>
</evidence>
<proteinExistence type="predicted"/>
<gene>
    <name evidence="2" type="ORF">CTEN210_02790</name>
</gene>
<name>A0AAD3CI70_9STRA</name>
<protein>
    <recommendedName>
        <fullName evidence="1">Borealin C-terminal domain-containing protein</fullName>
    </recommendedName>
</protein>
<dbReference type="EMBL" id="BLLK01000022">
    <property type="protein sequence ID" value="GFH46316.1"/>
    <property type="molecule type" value="Genomic_DNA"/>
</dbReference>